<dbReference type="Proteomes" id="UP000317722">
    <property type="component" value="Unassembled WGS sequence"/>
</dbReference>
<feature type="compositionally biased region" description="Basic and acidic residues" evidence="1">
    <location>
        <begin position="1"/>
        <end position="13"/>
    </location>
</feature>
<proteinExistence type="predicted"/>
<evidence type="ECO:0000313" key="3">
    <source>
        <dbReference type="EMBL" id="TPG19047.1"/>
    </source>
</evidence>
<accession>A0A502D0J3</accession>
<dbReference type="AlphaFoldDB" id="A0A502D0J3"/>
<reference evidence="3 4" key="1">
    <citation type="journal article" date="2019" name="Environ. Microbiol.">
        <title>Species interactions and distinct microbial communities in high Arctic permafrost affected cryosols are associated with the CH4 and CO2 gas fluxes.</title>
        <authorList>
            <person name="Altshuler I."/>
            <person name="Hamel J."/>
            <person name="Turney S."/>
            <person name="Magnuson E."/>
            <person name="Levesque R."/>
            <person name="Greer C."/>
            <person name="Whyte L.G."/>
        </authorList>
    </citation>
    <scope>NUCLEOTIDE SEQUENCE [LARGE SCALE GENOMIC DNA]</scope>
    <source>
        <strain evidence="3 4">S9.3A</strain>
    </source>
</reference>
<feature type="region of interest" description="Disordered" evidence="1">
    <location>
        <begin position="49"/>
        <end position="88"/>
    </location>
</feature>
<feature type="region of interest" description="Disordered" evidence="1">
    <location>
        <begin position="1"/>
        <end position="34"/>
    </location>
</feature>
<gene>
    <name evidence="3" type="ORF">EAH86_00560</name>
</gene>
<dbReference type="EMBL" id="RCZM01000001">
    <property type="protein sequence ID" value="TPG19047.1"/>
    <property type="molecule type" value="Genomic_DNA"/>
</dbReference>
<dbReference type="OrthoDB" id="9919835at2"/>
<feature type="compositionally biased region" description="Polar residues" evidence="1">
    <location>
        <begin position="14"/>
        <end position="31"/>
    </location>
</feature>
<comment type="caution">
    <text evidence="3">The sequence shown here is derived from an EMBL/GenBank/DDBJ whole genome shotgun (WGS) entry which is preliminary data.</text>
</comment>
<protein>
    <submittedName>
        <fullName evidence="3">Uncharacterized protein</fullName>
    </submittedName>
</protein>
<organism evidence="3 4">
    <name type="scientific">Pedococcus bigeumensis</name>
    <dbReference type="NCBI Taxonomy" id="433644"/>
    <lineage>
        <taxon>Bacteria</taxon>
        <taxon>Bacillati</taxon>
        <taxon>Actinomycetota</taxon>
        <taxon>Actinomycetes</taxon>
        <taxon>Micrococcales</taxon>
        <taxon>Intrasporangiaceae</taxon>
        <taxon>Pedococcus</taxon>
    </lineage>
</organism>
<feature type="transmembrane region" description="Helical" evidence="2">
    <location>
        <begin position="121"/>
        <end position="142"/>
    </location>
</feature>
<keyword evidence="4" id="KW-1185">Reference proteome</keyword>
<evidence type="ECO:0000256" key="1">
    <source>
        <dbReference type="SAM" id="MobiDB-lite"/>
    </source>
</evidence>
<evidence type="ECO:0000313" key="4">
    <source>
        <dbReference type="Proteomes" id="UP000317722"/>
    </source>
</evidence>
<feature type="transmembrane region" description="Helical" evidence="2">
    <location>
        <begin position="92"/>
        <end position="109"/>
    </location>
</feature>
<keyword evidence="2" id="KW-0812">Transmembrane</keyword>
<feature type="compositionally biased region" description="Low complexity" evidence="1">
    <location>
        <begin position="52"/>
        <end position="78"/>
    </location>
</feature>
<sequence length="150" mass="15327">MSNPETPRDDTVRLEQTVQTEPTEQLDTSDPTRAIGVDEAQPAEAVLEDATADQAAADQTPADQPAPVGTAAGTAAWPPAVPERPSGPHAPAIVLGLVCLAIAVIVFAQELGSLSVDWGDVGPVGIVATGAVLVLFGLVGLLTSRRKTSD</sequence>
<keyword evidence="2" id="KW-1133">Transmembrane helix</keyword>
<evidence type="ECO:0000256" key="2">
    <source>
        <dbReference type="SAM" id="Phobius"/>
    </source>
</evidence>
<name>A0A502D0J3_9MICO</name>
<dbReference type="RefSeq" id="WP_140736688.1">
    <property type="nucleotide sequence ID" value="NZ_RCZM01000001.1"/>
</dbReference>
<keyword evidence="2" id="KW-0472">Membrane</keyword>